<reference evidence="2 3" key="1">
    <citation type="submission" date="2022-05" db="EMBL/GenBank/DDBJ databases">
        <authorList>
            <consortium name="Genoscope - CEA"/>
            <person name="William W."/>
        </authorList>
    </citation>
    <scope>NUCLEOTIDE SEQUENCE [LARGE SCALE GENOMIC DNA]</scope>
</reference>
<dbReference type="Proteomes" id="UP001159405">
    <property type="component" value="Unassembled WGS sequence"/>
</dbReference>
<feature type="compositionally biased region" description="Basic and acidic residues" evidence="1">
    <location>
        <begin position="95"/>
        <end position="108"/>
    </location>
</feature>
<evidence type="ECO:0000313" key="2">
    <source>
        <dbReference type="EMBL" id="CAH3107490.1"/>
    </source>
</evidence>
<dbReference type="EMBL" id="CALNXK010000020">
    <property type="protein sequence ID" value="CAH3107490.1"/>
    <property type="molecule type" value="Genomic_DNA"/>
</dbReference>
<sequence length="340" mass="39245">MDIERFKRLSIPKIEAGKMTEVVRDVMKEVRTRDQDAYGKVAKDLKPLTEKFDKEIEEISKLREDVSKQVVPYAEQVQRLALPGPSGEPNYAKQISDKSGKINKDLGQKKASLSTTKTNRKRNKDEIAEYNEGIDIIKKYRQRIGILEEGAETSKVGQGIYTQKKRNAYKINSNTGVYGNVNIDVPNLYGQLKLIAHKDGKKVYDKQVDFDTLDLLTKRFNTIHISCVDRQKIGKNKAEDFIIKFDPVLKLQNDMTHEIALDKVTMTYSWHNISDQYQNNKIKYSTDGGNSWETVKFIDGMYTYSDLNDYLQQYMKKKGHKTTNAKKDDVYYITTIIVHM</sequence>
<feature type="region of interest" description="Disordered" evidence="1">
    <location>
        <begin position="81"/>
        <end position="120"/>
    </location>
</feature>
<name>A0ABN8NFE8_9CNID</name>
<proteinExistence type="predicted"/>
<evidence type="ECO:0000313" key="3">
    <source>
        <dbReference type="Proteomes" id="UP001159405"/>
    </source>
</evidence>
<comment type="caution">
    <text evidence="2">The sequence shown here is derived from an EMBL/GenBank/DDBJ whole genome shotgun (WGS) entry which is preliminary data.</text>
</comment>
<evidence type="ECO:0000256" key="1">
    <source>
        <dbReference type="SAM" id="MobiDB-lite"/>
    </source>
</evidence>
<organism evidence="2 3">
    <name type="scientific">Porites lobata</name>
    <dbReference type="NCBI Taxonomy" id="104759"/>
    <lineage>
        <taxon>Eukaryota</taxon>
        <taxon>Metazoa</taxon>
        <taxon>Cnidaria</taxon>
        <taxon>Anthozoa</taxon>
        <taxon>Hexacorallia</taxon>
        <taxon>Scleractinia</taxon>
        <taxon>Fungiina</taxon>
        <taxon>Poritidae</taxon>
        <taxon>Porites</taxon>
    </lineage>
</organism>
<keyword evidence="3" id="KW-1185">Reference proteome</keyword>
<gene>
    <name evidence="2" type="ORF">PLOB_00016676</name>
</gene>
<accession>A0ABN8NFE8</accession>
<protein>
    <submittedName>
        <fullName evidence="2">Uncharacterized protein</fullName>
    </submittedName>
</protein>